<keyword evidence="12" id="KW-1185">Reference proteome</keyword>
<dbReference type="Gene3D" id="1.10.10.10">
    <property type="entry name" value="Winged helix-like DNA-binding domain superfamily/Winged helix DNA-binding domain"/>
    <property type="match status" value="1"/>
</dbReference>
<name>A0ABC9D1X3_9POAL</name>
<accession>A0ABC9D1X3</accession>
<dbReference type="SUPFAM" id="SSF52058">
    <property type="entry name" value="L domain-like"/>
    <property type="match status" value="1"/>
</dbReference>
<dbReference type="Gene3D" id="3.40.50.300">
    <property type="entry name" value="P-loop containing nucleotide triphosphate hydrolases"/>
    <property type="match status" value="1"/>
</dbReference>
<evidence type="ECO:0000256" key="2">
    <source>
        <dbReference type="ARBA" id="ARBA00022614"/>
    </source>
</evidence>
<dbReference type="InterPro" id="IPR027417">
    <property type="entry name" value="P-loop_NTPase"/>
</dbReference>
<dbReference type="SUPFAM" id="SSF52540">
    <property type="entry name" value="P-loop containing nucleoside triphosphate hydrolases"/>
    <property type="match status" value="1"/>
</dbReference>
<evidence type="ECO:0000259" key="10">
    <source>
        <dbReference type="Pfam" id="PF23598"/>
    </source>
</evidence>
<evidence type="ECO:0000313" key="12">
    <source>
        <dbReference type="Proteomes" id="UP001497457"/>
    </source>
</evidence>
<dbReference type="FunFam" id="3.40.50.300:FF:001091">
    <property type="entry name" value="Probable disease resistance protein At1g61300"/>
    <property type="match status" value="1"/>
</dbReference>
<evidence type="ECO:0000259" key="7">
    <source>
        <dbReference type="Pfam" id="PF00931"/>
    </source>
</evidence>
<evidence type="ECO:0000256" key="3">
    <source>
        <dbReference type="ARBA" id="ARBA00022737"/>
    </source>
</evidence>
<evidence type="ECO:0000256" key="4">
    <source>
        <dbReference type="ARBA" id="ARBA00022741"/>
    </source>
</evidence>
<evidence type="ECO:0000256" key="6">
    <source>
        <dbReference type="ARBA" id="ARBA00023054"/>
    </source>
</evidence>
<dbReference type="InterPro" id="IPR044974">
    <property type="entry name" value="Disease_R_plants"/>
</dbReference>
<dbReference type="PANTHER" id="PTHR23155:SF1167">
    <property type="entry name" value="OS08G0412100 PROTEIN"/>
    <property type="match status" value="1"/>
</dbReference>
<feature type="domain" description="NB-ARC" evidence="7">
    <location>
        <begin position="188"/>
        <end position="373"/>
    </location>
</feature>
<dbReference type="FunFam" id="1.10.10.10:FF:000322">
    <property type="entry name" value="Probable disease resistance protein At1g63360"/>
    <property type="match status" value="1"/>
</dbReference>
<keyword evidence="5" id="KW-0611">Plant defense</keyword>
<dbReference type="InterPro" id="IPR036388">
    <property type="entry name" value="WH-like_DNA-bd_sf"/>
</dbReference>
<dbReference type="InterPro" id="IPR058922">
    <property type="entry name" value="WHD_DRP"/>
</dbReference>
<protein>
    <submittedName>
        <fullName evidence="11">Uncharacterized protein</fullName>
    </submittedName>
</protein>
<dbReference type="InterPro" id="IPR041118">
    <property type="entry name" value="Rx_N"/>
</dbReference>
<dbReference type="GO" id="GO:0002758">
    <property type="term" value="P:innate immune response-activating signaling pathway"/>
    <property type="evidence" value="ECO:0007669"/>
    <property type="project" value="UniProtKB-ARBA"/>
</dbReference>
<dbReference type="Gene3D" id="1.10.8.430">
    <property type="entry name" value="Helical domain of apoptotic protease-activating factors"/>
    <property type="match status" value="1"/>
</dbReference>
<dbReference type="EMBL" id="OZ075141">
    <property type="protein sequence ID" value="CAL5030023.1"/>
    <property type="molecule type" value="Genomic_DNA"/>
</dbReference>
<feature type="domain" description="Disease resistance R13L4/SHOC-2-like LRR" evidence="10">
    <location>
        <begin position="577"/>
        <end position="948"/>
    </location>
</feature>
<proteinExistence type="inferred from homology"/>
<dbReference type="InterPro" id="IPR055414">
    <property type="entry name" value="LRR_R13L4/SHOC2-like"/>
</dbReference>
<dbReference type="Pfam" id="PF23598">
    <property type="entry name" value="LRR_14"/>
    <property type="match status" value="1"/>
</dbReference>
<dbReference type="GO" id="GO:0042742">
    <property type="term" value="P:defense response to bacterium"/>
    <property type="evidence" value="ECO:0007669"/>
    <property type="project" value="UniProtKB-ARBA"/>
</dbReference>
<dbReference type="AlphaFoldDB" id="A0ABC9D1X3"/>
<dbReference type="GO" id="GO:0009626">
    <property type="term" value="P:plant-type hypersensitive response"/>
    <property type="evidence" value="ECO:0007669"/>
    <property type="project" value="UniProtKB-ARBA"/>
</dbReference>
<dbReference type="InterPro" id="IPR002182">
    <property type="entry name" value="NB-ARC"/>
</dbReference>
<keyword evidence="3" id="KW-0677">Repeat</keyword>
<dbReference type="Pfam" id="PF18052">
    <property type="entry name" value="Rx_N"/>
    <property type="match status" value="1"/>
</dbReference>
<dbReference type="InterPro" id="IPR042197">
    <property type="entry name" value="Apaf_helical"/>
</dbReference>
<keyword evidence="2" id="KW-0433">Leucine-rich repeat</keyword>
<dbReference type="Proteomes" id="UP001497457">
    <property type="component" value="Chromosome 31b"/>
</dbReference>
<evidence type="ECO:0000259" key="8">
    <source>
        <dbReference type="Pfam" id="PF18052"/>
    </source>
</evidence>
<dbReference type="Pfam" id="PF00931">
    <property type="entry name" value="NB-ARC"/>
    <property type="match status" value="1"/>
</dbReference>
<dbReference type="PRINTS" id="PR00364">
    <property type="entry name" value="DISEASERSIST"/>
</dbReference>
<dbReference type="Gene3D" id="3.80.10.10">
    <property type="entry name" value="Ribonuclease Inhibitor"/>
    <property type="match status" value="1"/>
</dbReference>
<dbReference type="InterPro" id="IPR038005">
    <property type="entry name" value="RX-like_CC"/>
</dbReference>
<dbReference type="PANTHER" id="PTHR23155">
    <property type="entry name" value="DISEASE RESISTANCE PROTEIN RP"/>
    <property type="match status" value="1"/>
</dbReference>
<dbReference type="Gene3D" id="1.20.5.4130">
    <property type="match status" value="1"/>
</dbReference>
<sequence length="967" mass="109965">MMIPCNVASAALFSMVGVTTSALIGVLKPLLGKLSTLLGGQYGKLKGVHREISFLHDEMMAMNTALEVASHLEDPSTHMEEWICQVRELSYDVEDCIDVFMHHLGEDDDRGGIIRKTSRRLKALRARHRIAGQIAQLKERAVQVSDRRMRYGSDALTSSSNSASAIDPRLPALFEDANRLVAIDGPRNELVQWLTKDTDLVEQNRVVSIVGFGGLGKTTLANQIYQNIKSQYDCTAFVSVSRNPNINQTLTDLLWQVLDTSNPRSEHQKQRAIMEDLETKILGEYELINIVREYLQNKRYFVIIDDIWSKQAWKIIQCAFPQNKNASRIMTTTRIQDVAIFCCSSHKDYIYSMKPLSTSDSKTLLLKRTFHQKNDCPSVLEEVVDEILKKCGGLPLAIINIASLLASKPVTKQEWEKVHSSIGSALEHDQDLEVVKRILFLSYCDLPHQLKICLLYLSIFPEDFQINRERLIWRWIAEGFINKQRGKSLEETGERCFNELINRNMIQPMDIDYSGKPRACRVHDIMLDLIVNISTKENFVTLVEGKDFSTSARTIRRLSLLGKCQDITWPGTSTLTHVRSLSVYGTFNQAPPLTRLQVLRVLDLQDLHDMDDNHSFVEDIGNLHQLRYLCLGKSNINMIPRQIGKLKLLQTLDLRACTKLKELPVNITELRQLVRLFVWSGVKFPKGIAKMKSLEELSKFDGSSNLADIVLELGELTGLKKLRVGWHPNGPIMDEVSYKQSMASALRKLGEHNLRSLRVDYYQNEFLSVDFLVDSWLPMPHRLECFEIFGPIYFTRTPLWMPTLSDLTCLSINIGQVEAQDVQLLKNIPALLFLYLYTKKPPQETLAIGRSGFRCLKEFIFFPYDKDGRGLKFEAGAMPKLQSLSFGFVARDDLCGGNGEFDFGIQHLACLKRIDVIAFCNGARAWEVVAAEAAIRSAAVALPNHPKLQMRRYFQDKMLKDETLRAK</sequence>
<feature type="domain" description="Disease resistance N-terminal" evidence="8">
    <location>
        <begin position="26"/>
        <end position="109"/>
    </location>
</feature>
<gene>
    <name evidence="11" type="ORF">URODEC1_LOCUS80711</name>
</gene>
<dbReference type="InterPro" id="IPR032675">
    <property type="entry name" value="LRR_dom_sf"/>
</dbReference>
<keyword evidence="4" id="KW-0547">Nucleotide-binding</keyword>
<dbReference type="Pfam" id="PF23559">
    <property type="entry name" value="WHD_DRP"/>
    <property type="match status" value="1"/>
</dbReference>
<feature type="domain" description="Disease resistance protein winged helix" evidence="9">
    <location>
        <begin position="459"/>
        <end position="530"/>
    </location>
</feature>
<reference evidence="12" key="1">
    <citation type="submission" date="2024-06" db="EMBL/GenBank/DDBJ databases">
        <authorList>
            <person name="Ryan C."/>
        </authorList>
    </citation>
    <scope>NUCLEOTIDE SEQUENCE [LARGE SCALE GENOMIC DNA]</scope>
</reference>
<reference evidence="11 12" key="2">
    <citation type="submission" date="2024-10" db="EMBL/GenBank/DDBJ databases">
        <authorList>
            <person name="Ryan C."/>
        </authorList>
    </citation>
    <scope>NUCLEOTIDE SEQUENCE [LARGE SCALE GENOMIC DNA]</scope>
</reference>
<keyword evidence="6" id="KW-0175">Coiled coil</keyword>
<evidence type="ECO:0000256" key="1">
    <source>
        <dbReference type="ARBA" id="ARBA00008894"/>
    </source>
</evidence>
<dbReference type="CDD" id="cd14798">
    <property type="entry name" value="RX-CC_like"/>
    <property type="match status" value="1"/>
</dbReference>
<evidence type="ECO:0000259" key="9">
    <source>
        <dbReference type="Pfam" id="PF23559"/>
    </source>
</evidence>
<evidence type="ECO:0000313" key="11">
    <source>
        <dbReference type="EMBL" id="CAL5030023.1"/>
    </source>
</evidence>
<evidence type="ECO:0000256" key="5">
    <source>
        <dbReference type="ARBA" id="ARBA00022821"/>
    </source>
</evidence>
<dbReference type="GO" id="GO:0000166">
    <property type="term" value="F:nucleotide binding"/>
    <property type="evidence" value="ECO:0007669"/>
    <property type="project" value="UniProtKB-KW"/>
</dbReference>
<comment type="similarity">
    <text evidence="1">Belongs to the disease resistance NB-LRR family.</text>
</comment>
<organism evidence="11 12">
    <name type="scientific">Urochloa decumbens</name>
    <dbReference type="NCBI Taxonomy" id="240449"/>
    <lineage>
        <taxon>Eukaryota</taxon>
        <taxon>Viridiplantae</taxon>
        <taxon>Streptophyta</taxon>
        <taxon>Embryophyta</taxon>
        <taxon>Tracheophyta</taxon>
        <taxon>Spermatophyta</taxon>
        <taxon>Magnoliopsida</taxon>
        <taxon>Liliopsida</taxon>
        <taxon>Poales</taxon>
        <taxon>Poaceae</taxon>
        <taxon>PACMAD clade</taxon>
        <taxon>Panicoideae</taxon>
        <taxon>Panicodae</taxon>
        <taxon>Paniceae</taxon>
        <taxon>Melinidinae</taxon>
        <taxon>Urochloa</taxon>
    </lineage>
</organism>